<evidence type="ECO:0000256" key="1">
    <source>
        <dbReference type="SAM" id="MobiDB-lite"/>
    </source>
</evidence>
<reference evidence="3" key="1">
    <citation type="journal article" date="2020" name="Stud. Mycol.">
        <title>101 Dothideomycetes genomes: a test case for predicting lifestyles and emergence of pathogens.</title>
        <authorList>
            <person name="Haridas S."/>
            <person name="Albert R."/>
            <person name="Binder M."/>
            <person name="Bloem J."/>
            <person name="Labutti K."/>
            <person name="Salamov A."/>
            <person name="Andreopoulos B."/>
            <person name="Baker S."/>
            <person name="Barry K."/>
            <person name="Bills G."/>
            <person name="Bluhm B."/>
            <person name="Cannon C."/>
            <person name="Castanera R."/>
            <person name="Culley D."/>
            <person name="Daum C."/>
            <person name="Ezra D."/>
            <person name="Gonzalez J."/>
            <person name="Henrissat B."/>
            <person name="Kuo A."/>
            <person name="Liang C."/>
            <person name="Lipzen A."/>
            <person name="Lutzoni F."/>
            <person name="Magnuson J."/>
            <person name="Mondo S."/>
            <person name="Nolan M."/>
            <person name="Ohm R."/>
            <person name="Pangilinan J."/>
            <person name="Park H.-J."/>
            <person name="Ramirez L."/>
            <person name="Alfaro M."/>
            <person name="Sun H."/>
            <person name="Tritt A."/>
            <person name="Yoshinaga Y."/>
            <person name="Zwiers L.-H."/>
            <person name="Turgeon B."/>
            <person name="Goodwin S."/>
            <person name="Spatafora J."/>
            <person name="Crous P."/>
            <person name="Grigoriev I."/>
        </authorList>
    </citation>
    <scope>NUCLEOTIDE SEQUENCE</scope>
    <source>
        <strain evidence="3">CBS 107.79</strain>
    </source>
</reference>
<dbReference type="Proteomes" id="UP000800036">
    <property type="component" value="Unassembled WGS sequence"/>
</dbReference>
<proteinExistence type="predicted"/>
<feature type="compositionally biased region" description="Basic residues" evidence="1">
    <location>
        <begin position="100"/>
        <end position="111"/>
    </location>
</feature>
<accession>A0A6A5VHG5</accession>
<feature type="region of interest" description="Disordered" evidence="1">
    <location>
        <begin position="99"/>
        <end position="186"/>
    </location>
</feature>
<organism evidence="3 4">
    <name type="scientific">Bimuria novae-zelandiae CBS 107.79</name>
    <dbReference type="NCBI Taxonomy" id="1447943"/>
    <lineage>
        <taxon>Eukaryota</taxon>
        <taxon>Fungi</taxon>
        <taxon>Dikarya</taxon>
        <taxon>Ascomycota</taxon>
        <taxon>Pezizomycotina</taxon>
        <taxon>Dothideomycetes</taxon>
        <taxon>Pleosporomycetidae</taxon>
        <taxon>Pleosporales</taxon>
        <taxon>Massarineae</taxon>
        <taxon>Didymosphaeriaceae</taxon>
        <taxon>Bimuria</taxon>
    </lineage>
</organism>
<dbReference type="AlphaFoldDB" id="A0A6A5VHG5"/>
<gene>
    <name evidence="3" type="ORF">BU23DRAFT_566297</name>
</gene>
<feature type="compositionally biased region" description="Basic residues" evidence="1">
    <location>
        <begin position="119"/>
        <end position="186"/>
    </location>
</feature>
<feature type="chain" id="PRO_5025625692" evidence="2">
    <location>
        <begin position="20"/>
        <end position="247"/>
    </location>
</feature>
<evidence type="ECO:0000256" key="2">
    <source>
        <dbReference type="SAM" id="SignalP"/>
    </source>
</evidence>
<feature type="signal peptide" evidence="2">
    <location>
        <begin position="1"/>
        <end position="19"/>
    </location>
</feature>
<evidence type="ECO:0000313" key="4">
    <source>
        <dbReference type="Proteomes" id="UP000800036"/>
    </source>
</evidence>
<keyword evidence="2" id="KW-0732">Signal</keyword>
<dbReference type="EMBL" id="ML976668">
    <property type="protein sequence ID" value="KAF1976120.1"/>
    <property type="molecule type" value="Genomic_DNA"/>
</dbReference>
<evidence type="ECO:0000313" key="3">
    <source>
        <dbReference type="EMBL" id="KAF1976120.1"/>
    </source>
</evidence>
<keyword evidence="4" id="KW-1185">Reference proteome</keyword>
<name>A0A6A5VHG5_9PLEO</name>
<sequence>MRATDLLIAIGAALGFASADVDLCISPNIESIAEDQFGSIILGLNRTCSDCNSNDCAQQFDSIIKECVTGQELGGGIAITDGMTGEVSIDLSLSEDSKSKALHARRVRKPKSRTETRTKAKTRTKSKKIKSKAKKKKKTKPKTKPKKTKTKPNPKKTKTKPKKTKSKACPIKNKKTPVKKGPKHGLRSFIPTLFTRAGSQQSSSDECEAFDEDMHTPASWGESYFGWTEEIYGTMTTKKLLILAKKA</sequence>
<protein>
    <submittedName>
        <fullName evidence="3">Uncharacterized protein</fullName>
    </submittedName>
</protein>